<reference evidence="5 6" key="1">
    <citation type="journal article" date="2011" name="ISME J.">
        <title>Community ecology of hot spring cyanobacterial mats: predominant populations and their functional potential.</title>
        <authorList>
            <person name="Klatt C.G."/>
            <person name="Wood J.M."/>
            <person name="Rusch D.B."/>
            <person name="Bateson M.M."/>
            <person name="Hamamura N."/>
            <person name="Heidelberg J.F."/>
            <person name="Grossman A.R."/>
            <person name="Bhaya D."/>
            <person name="Cohan F.M."/>
            <person name="Kuhl M."/>
            <person name="Bryant D.A."/>
            <person name="Ward D.M."/>
        </authorList>
    </citation>
    <scope>NUCLEOTIDE SEQUENCE [LARGE SCALE GENOMIC DNA]</scope>
    <source>
        <strain evidence="5">OS</strain>
    </source>
</reference>
<dbReference type="PANTHER" id="PTHR10434:SF11">
    <property type="entry name" value="1-ACYL-SN-GLYCEROL-3-PHOSPHATE ACYLTRANSFERASE"/>
    <property type="match status" value="1"/>
</dbReference>
<name>A0A395LZQ0_9BACT</name>
<evidence type="ECO:0000256" key="1">
    <source>
        <dbReference type="ARBA" id="ARBA00005189"/>
    </source>
</evidence>
<dbReference type="GO" id="GO:0003841">
    <property type="term" value="F:1-acylglycerol-3-phosphate O-acyltransferase activity"/>
    <property type="evidence" value="ECO:0007669"/>
    <property type="project" value="TreeGrafter"/>
</dbReference>
<evidence type="ECO:0000313" key="5">
    <source>
        <dbReference type="EMBL" id="RFM24009.1"/>
    </source>
</evidence>
<keyword evidence="2 5" id="KW-0808">Transferase</keyword>
<proteinExistence type="predicted"/>
<dbReference type="InterPro" id="IPR002123">
    <property type="entry name" value="Plipid/glycerol_acylTrfase"/>
</dbReference>
<gene>
    <name evidence="5" type="ORF">D0433_07880</name>
</gene>
<evidence type="ECO:0000259" key="4">
    <source>
        <dbReference type="SMART" id="SM00563"/>
    </source>
</evidence>
<comment type="pathway">
    <text evidence="1">Lipid metabolism.</text>
</comment>
<protein>
    <submittedName>
        <fullName evidence="5">Glycerol acyltransferase</fullName>
    </submittedName>
</protein>
<dbReference type="GO" id="GO:0006654">
    <property type="term" value="P:phosphatidic acid biosynthetic process"/>
    <property type="evidence" value="ECO:0007669"/>
    <property type="project" value="TreeGrafter"/>
</dbReference>
<dbReference type="AlphaFoldDB" id="A0A395LZQ0"/>
<keyword evidence="3 5" id="KW-0012">Acyltransferase</keyword>
<dbReference type="CDD" id="cd06551">
    <property type="entry name" value="LPLAT"/>
    <property type="match status" value="1"/>
</dbReference>
<dbReference type="GO" id="GO:0005886">
    <property type="term" value="C:plasma membrane"/>
    <property type="evidence" value="ECO:0007669"/>
    <property type="project" value="TreeGrafter"/>
</dbReference>
<dbReference type="PANTHER" id="PTHR10434">
    <property type="entry name" value="1-ACYL-SN-GLYCEROL-3-PHOSPHATE ACYLTRANSFERASE"/>
    <property type="match status" value="1"/>
</dbReference>
<sequence length="261" mass="31170">MLKVRRSALYTFWFRHYSRAQLRKHFDKVRVIGARALQTMRLDIPIIFYCNHAYWWDGFWTQLCTEAYFKQNLYIIIEYKQLVRYQFFTRLGAFSIVRENPREALETINYAVEKLTEPSEKQNALWIFPQGMIEHVDKRPIVFFNGAAKIAERVLEKLPAIYMCSMVSRIDYIEEQKPELFLSFKPPMCLTKENFVSAKALTAAMQCQTEAHLDELKRLIVERDFKHAEILVEGALSINRRWDLFRAYIFGWKKWVKTKEG</sequence>
<accession>A0A395LZQ0</accession>
<evidence type="ECO:0000256" key="3">
    <source>
        <dbReference type="ARBA" id="ARBA00023315"/>
    </source>
</evidence>
<dbReference type="Proteomes" id="UP000266389">
    <property type="component" value="Unassembled WGS sequence"/>
</dbReference>
<evidence type="ECO:0000313" key="6">
    <source>
        <dbReference type="Proteomes" id="UP000266389"/>
    </source>
</evidence>
<organism evidence="5 6">
    <name type="scientific">Candidatus Thermochlorobacter aerophilus</name>
    <dbReference type="NCBI Taxonomy" id="1868324"/>
    <lineage>
        <taxon>Bacteria</taxon>
        <taxon>Pseudomonadati</taxon>
        <taxon>Chlorobiota</taxon>
        <taxon>Chlorobiia</taxon>
        <taxon>Chlorobiales</taxon>
        <taxon>Candidatus Thermochlorobacteriaceae</taxon>
        <taxon>Candidatus Thermochlorobacter</taxon>
    </lineage>
</organism>
<dbReference type="EMBL" id="PHFL01000049">
    <property type="protein sequence ID" value="RFM24009.1"/>
    <property type="molecule type" value="Genomic_DNA"/>
</dbReference>
<dbReference type="SMART" id="SM00563">
    <property type="entry name" value="PlsC"/>
    <property type="match status" value="1"/>
</dbReference>
<feature type="domain" description="Phospholipid/glycerol acyltransferase" evidence="4">
    <location>
        <begin position="46"/>
        <end position="169"/>
    </location>
</feature>
<comment type="caution">
    <text evidence="5">The sequence shown here is derived from an EMBL/GenBank/DDBJ whole genome shotgun (WGS) entry which is preliminary data.</text>
</comment>
<dbReference type="Pfam" id="PF01553">
    <property type="entry name" value="Acyltransferase"/>
    <property type="match status" value="1"/>
</dbReference>
<evidence type="ECO:0000256" key="2">
    <source>
        <dbReference type="ARBA" id="ARBA00022679"/>
    </source>
</evidence>
<dbReference type="SUPFAM" id="SSF69593">
    <property type="entry name" value="Glycerol-3-phosphate (1)-acyltransferase"/>
    <property type="match status" value="1"/>
</dbReference>